<organism evidence="1 2">
    <name type="scientific">Aspergillus vadensis (strain CBS 113365 / IMI 142717 / IBT 24658)</name>
    <dbReference type="NCBI Taxonomy" id="1448311"/>
    <lineage>
        <taxon>Eukaryota</taxon>
        <taxon>Fungi</taxon>
        <taxon>Dikarya</taxon>
        <taxon>Ascomycota</taxon>
        <taxon>Pezizomycotina</taxon>
        <taxon>Eurotiomycetes</taxon>
        <taxon>Eurotiomycetidae</taxon>
        <taxon>Eurotiales</taxon>
        <taxon>Aspergillaceae</taxon>
        <taxon>Aspergillus</taxon>
        <taxon>Aspergillus subgen. Circumdati</taxon>
    </lineage>
</organism>
<evidence type="ECO:0000313" key="2">
    <source>
        <dbReference type="Proteomes" id="UP000248405"/>
    </source>
</evidence>
<gene>
    <name evidence="1" type="ORF">BO88DRAFT_407552</name>
</gene>
<sequence>MPQPRLLAKPTFPEPRQMTPTLASLDCSYSSSVTVLQERYPNLLNLSMIVMIDNSGGESAVSHSDSDYSCS</sequence>
<reference evidence="1" key="1">
    <citation type="submission" date="2016-12" db="EMBL/GenBank/DDBJ databases">
        <title>The genomes of Aspergillus section Nigri reveals drivers in fungal speciation.</title>
        <authorList>
            <consortium name="DOE Joint Genome Institute"/>
            <person name="Vesth T.C."/>
            <person name="Nybo J."/>
            <person name="Theobald S."/>
            <person name="Brandl J."/>
            <person name="Frisvad J.C."/>
            <person name="Nielsen K.F."/>
            <person name="Lyhne E.K."/>
            <person name="Kogle M.E."/>
            <person name="Kuo A."/>
            <person name="Riley R."/>
            <person name="Clum A."/>
            <person name="Nolan M."/>
            <person name="Lipzen A."/>
            <person name="Salamov A."/>
            <person name="Henrissat B."/>
            <person name="Wiebenga A."/>
            <person name="De Vries R.P."/>
            <person name="Grigoriev I.V."/>
            <person name="Mortensen U.H."/>
            <person name="Andersen M.R."/>
            <person name="Baker S.E."/>
        </authorList>
    </citation>
    <scope>NUCLEOTIDE SEQUENCE [LARGE SCALE GENOMIC DNA]</scope>
    <source>
        <strain evidence="1">CBS 113365</strain>
    </source>
</reference>
<accession>A0A319B0J3</accession>
<dbReference type="EMBL" id="KZ821638">
    <property type="protein sequence ID" value="PYH65354.1"/>
    <property type="molecule type" value="Genomic_DNA"/>
</dbReference>
<proteinExistence type="predicted"/>
<evidence type="ECO:0000313" key="1">
    <source>
        <dbReference type="EMBL" id="PYH65354.1"/>
    </source>
</evidence>
<protein>
    <submittedName>
        <fullName evidence="1">Uncharacterized protein</fullName>
    </submittedName>
</protein>
<dbReference type="GeneID" id="37212056"/>
<keyword evidence="2" id="KW-1185">Reference proteome</keyword>
<name>A0A319B0J3_ASPVC</name>
<dbReference type="AlphaFoldDB" id="A0A319B0J3"/>
<dbReference type="RefSeq" id="XP_025559148.1">
    <property type="nucleotide sequence ID" value="XM_025707464.1"/>
</dbReference>
<dbReference type="Proteomes" id="UP000248405">
    <property type="component" value="Unassembled WGS sequence"/>
</dbReference>